<proteinExistence type="predicted"/>
<protein>
    <recommendedName>
        <fullName evidence="1">DUF5629 domain-containing protein</fullName>
    </recommendedName>
</protein>
<dbReference type="KEGG" id="pstu:UIB01_10865"/>
<name>A0A023WT12_STUST</name>
<reference evidence="2 3" key="1">
    <citation type="submission" date="2014-03" db="EMBL/GenBank/DDBJ databases">
        <title>Complete genome sequence of Pseudomonas stutzeri 19SMN4.</title>
        <authorList>
            <person name="Brunet-Galmes I."/>
            <person name="Nogales B."/>
            <person name="Busquets A."/>
            <person name="Pena A."/>
            <person name="Gomila M."/>
            <person name="Garcia-Valdes E."/>
            <person name="Lalucat J."/>
            <person name="Bennasar A."/>
            <person name="Bosch R."/>
        </authorList>
    </citation>
    <scope>NUCLEOTIDE SEQUENCE [LARGE SCALE GENOMIC DNA]</scope>
    <source>
        <strain evidence="2 3">19SMN4</strain>
    </source>
</reference>
<dbReference type="InterPro" id="IPR041081">
    <property type="entry name" value="DUF5629"/>
</dbReference>
<dbReference type="Pfam" id="PF18629">
    <property type="entry name" value="DUF5629"/>
    <property type="match status" value="1"/>
</dbReference>
<dbReference type="OrthoDB" id="7013999at2"/>
<organism evidence="2 3">
    <name type="scientific">Stutzerimonas stutzeri</name>
    <name type="common">Pseudomonas stutzeri</name>
    <dbReference type="NCBI Taxonomy" id="316"/>
    <lineage>
        <taxon>Bacteria</taxon>
        <taxon>Pseudomonadati</taxon>
        <taxon>Pseudomonadota</taxon>
        <taxon>Gammaproteobacteria</taxon>
        <taxon>Pseudomonadales</taxon>
        <taxon>Pseudomonadaceae</taxon>
        <taxon>Stutzerimonas</taxon>
    </lineage>
</organism>
<dbReference type="EMBL" id="CP007509">
    <property type="protein sequence ID" value="AHY42944.1"/>
    <property type="molecule type" value="Genomic_DNA"/>
</dbReference>
<evidence type="ECO:0000259" key="1">
    <source>
        <dbReference type="Pfam" id="PF18629"/>
    </source>
</evidence>
<evidence type="ECO:0000313" key="3">
    <source>
        <dbReference type="Proteomes" id="UP000025238"/>
    </source>
</evidence>
<evidence type="ECO:0000313" key="2">
    <source>
        <dbReference type="EMBL" id="AHY42944.1"/>
    </source>
</evidence>
<sequence length="108" mass="12136">MPADTPYLLDQLETADMLIVDDLHAWQFMLNEALLDAADAAAEANQPFASEDTLLTIDLVDGRTRRQWQFSYNQIMEAQLQVDGETWLLEGPHRLQCLSAIGGDEEAE</sequence>
<dbReference type="Proteomes" id="UP000025238">
    <property type="component" value="Chromosome"/>
</dbReference>
<dbReference type="Gene3D" id="2.30.29.190">
    <property type="match status" value="1"/>
</dbReference>
<dbReference type="AlphaFoldDB" id="A0A023WT12"/>
<feature type="domain" description="DUF5629" evidence="1">
    <location>
        <begin position="7"/>
        <end position="101"/>
    </location>
</feature>
<accession>A0A023WT12</accession>
<dbReference type="PATRIC" id="fig|316.97.peg.2169"/>
<gene>
    <name evidence="2" type="ORF">UIB01_10865</name>
</gene>